<accession>G4LY80</accession>
<dbReference type="RefSeq" id="XP_018646218.1">
    <property type="nucleotide sequence ID" value="XM_018790485.1"/>
</dbReference>
<dbReference type="Proteomes" id="UP000008854">
    <property type="component" value="Unassembled WGS sequence"/>
</dbReference>
<evidence type="ECO:0000313" key="1">
    <source>
        <dbReference type="Proteomes" id="UP000008854"/>
    </source>
</evidence>
<dbReference type="AlphaFoldDB" id="G4LY80"/>
<dbReference type="InParanoid" id="G4LY80"/>
<dbReference type="PhylomeDB" id="G4LY80"/>
<dbReference type="HOGENOM" id="CLU_1519724_0_0_1"/>
<evidence type="ECO:0000313" key="2">
    <source>
        <dbReference type="WBParaSite" id="Smp_166230.1"/>
    </source>
</evidence>
<reference evidence="2" key="2">
    <citation type="submission" date="2018-12" db="UniProtKB">
        <authorList>
            <consortium name="WormBaseParasite"/>
        </authorList>
    </citation>
    <scope>IDENTIFICATION</scope>
    <source>
        <strain evidence="2">Puerto Rican</strain>
    </source>
</reference>
<sequence>METIPQYETVQSAHLKVEEIFQKIRHLLNKHYEEYENKENISNIPCDESCTHFDQHDIDIEKMKESSEKIKQFNIQLSKLIPVYTNLKLNSCPLSNQENIVQQQQQQYTTTTTQYFDTIYKGVNNLKRLIKANEKLQNSLQKISHYTSLLPNLSENSTIPILDEILSSNKSSSSSTS</sequence>
<keyword evidence="1" id="KW-1185">Reference proteome</keyword>
<dbReference type="OrthoDB" id="6266737at2759"/>
<dbReference type="KEGG" id="smm:Smp_166230"/>
<protein>
    <submittedName>
        <fullName evidence="2">Mediator of RNA polymerase II transcription subunit 11</fullName>
    </submittedName>
</protein>
<dbReference type="WBParaSite" id="Smp_166230.1">
    <property type="protein sequence ID" value="Smp_166230.1"/>
    <property type="gene ID" value="Smp_166230"/>
</dbReference>
<reference evidence="1" key="1">
    <citation type="journal article" date="2012" name="PLoS Negl. Trop. Dis.">
        <title>A systematically improved high quality genome and transcriptome of the human blood fluke Schistosoma mansoni.</title>
        <authorList>
            <person name="Protasio A.V."/>
            <person name="Tsai I.J."/>
            <person name="Babbage A."/>
            <person name="Nichol S."/>
            <person name="Hunt M."/>
            <person name="Aslett M.A."/>
            <person name="De Silva N."/>
            <person name="Velarde G.S."/>
            <person name="Anderson T.J."/>
            <person name="Clark R.C."/>
            <person name="Davidson C."/>
            <person name="Dillon G.P."/>
            <person name="Holroyd N.E."/>
            <person name="LoVerde P.T."/>
            <person name="Lloyd C."/>
            <person name="McQuillan J."/>
            <person name="Oliveira G."/>
            <person name="Otto T.D."/>
            <person name="Parker-Manuel S.J."/>
            <person name="Quail M.A."/>
            <person name="Wilson R.A."/>
            <person name="Zerlotini A."/>
            <person name="Dunne D.W."/>
            <person name="Berriman M."/>
        </authorList>
    </citation>
    <scope>NUCLEOTIDE SEQUENCE [LARGE SCALE GENOMIC DNA]</scope>
    <source>
        <strain evidence="1">Puerto Rican</strain>
    </source>
</reference>
<name>G4LY80_SCHMA</name>
<dbReference type="GeneID" id="8352926"/>
<organism evidence="1 2">
    <name type="scientific">Schistosoma mansoni</name>
    <name type="common">Blood fluke</name>
    <dbReference type="NCBI Taxonomy" id="6183"/>
    <lineage>
        <taxon>Eukaryota</taxon>
        <taxon>Metazoa</taxon>
        <taxon>Spiralia</taxon>
        <taxon>Lophotrochozoa</taxon>
        <taxon>Platyhelminthes</taxon>
        <taxon>Trematoda</taxon>
        <taxon>Digenea</taxon>
        <taxon>Strigeidida</taxon>
        <taxon>Schistosomatoidea</taxon>
        <taxon>Schistosomatidae</taxon>
        <taxon>Schistosoma</taxon>
    </lineage>
</organism>
<proteinExistence type="predicted"/>
<dbReference type="CTD" id="8352926"/>